<dbReference type="InterPro" id="IPR027843">
    <property type="entry name" value="DUF4440"/>
</dbReference>
<keyword evidence="4" id="KW-1185">Reference proteome</keyword>
<dbReference type="SUPFAM" id="SSF54427">
    <property type="entry name" value="NTF2-like"/>
    <property type="match status" value="1"/>
</dbReference>
<evidence type="ECO:0000259" key="2">
    <source>
        <dbReference type="Pfam" id="PF14534"/>
    </source>
</evidence>
<feature type="domain" description="DUF4440" evidence="2">
    <location>
        <begin position="49"/>
        <end position="145"/>
    </location>
</feature>
<comment type="caution">
    <text evidence="3">The sequence shown here is derived from an EMBL/GenBank/DDBJ whole genome shotgun (WGS) entry which is preliminary data.</text>
</comment>
<dbReference type="Pfam" id="PF14534">
    <property type="entry name" value="DUF4440"/>
    <property type="match status" value="1"/>
</dbReference>
<feature type="chain" id="PRO_5041298704" description="DUF4440 domain-containing protein" evidence="1">
    <location>
        <begin position="18"/>
        <end position="162"/>
    </location>
</feature>
<name>A0AA36DAQ6_9BILA</name>
<proteinExistence type="predicted"/>
<evidence type="ECO:0000313" key="3">
    <source>
        <dbReference type="EMBL" id="CAJ0583226.1"/>
    </source>
</evidence>
<gene>
    <name evidence="3" type="ORF">MSPICULIGERA_LOCUS21318</name>
</gene>
<dbReference type="InterPro" id="IPR032710">
    <property type="entry name" value="NTF2-like_dom_sf"/>
</dbReference>
<dbReference type="Gene3D" id="3.10.450.50">
    <property type="match status" value="1"/>
</dbReference>
<dbReference type="AlphaFoldDB" id="A0AA36DAQ6"/>
<accession>A0AA36DAQ6</accession>
<reference evidence="3" key="1">
    <citation type="submission" date="2023-06" db="EMBL/GenBank/DDBJ databases">
        <authorList>
            <person name="Delattre M."/>
        </authorList>
    </citation>
    <scope>NUCLEOTIDE SEQUENCE</scope>
    <source>
        <strain evidence="3">AF72</strain>
    </source>
</reference>
<protein>
    <recommendedName>
        <fullName evidence="2">DUF4440 domain-containing protein</fullName>
    </recommendedName>
</protein>
<sequence>MLKVFALALCFSISIQSDLKTDADDSKTKEDFELEKQAEKVLRPYVDGYKKAVYDKKWDEVAAYYHPEALLIDSGKTLHHTPEVIVKTIKANREALGDSKTVTTNERFSGGGDVFLYRNTWTLNNGNETLTGPYLQIWIRDSGKIKLYHDEFSFTERKPNDA</sequence>
<feature type="signal peptide" evidence="1">
    <location>
        <begin position="1"/>
        <end position="17"/>
    </location>
</feature>
<dbReference type="Proteomes" id="UP001177023">
    <property type="component" value="Unassembled WGS sequence"/>
</dbReference>
<feature type="non-terminal residue" evidence="3">
    <location>
        <position position="162"/>
    </location>
</feature>
<dbReference type="EMBL" id="CATQJA010002665">
    <property type="protein sequence ID" value="CAJ0583226.1"/>
    <property type="molecule type" value="Genomic_DNA"/>
</dbReference>
<evidence type="ECO:0000313" key="4">
    <source>
        <dbReference type="Proteomes" id="UP001177023"/>
    </source>
</evidence>
<evidence type="ECO:0000256" key="1">
    <source>
        <dbReference type="SAM" id="SignalP"/>
    </source>
</evidence>
<organism evidence="3 4">
    <name type="scientific">Mesorhabditis spiculigera</name>
    <dbReference type="NCBI Taxonomy" id="96644"/>
    <lineage>
        <taxon>Eukaryota</taxon>
        <taxon>Metazoa</taxon>
        <taxon>Ecdysozoa</taxon>
        <taxon>Nematoda</taxon>
        <taxon>Chromadorea</taxon>
        <taxon>Rhabditida</taxon>
        <taxon>Rhabditina</taxon>
        <taxon>Rhabditomorpha</taxon>
        <taxon>Rhabditoidea</taxon>
        <taxon>Rhabditidae</taxon>
        <taxon>Mesorhabditinae</taxon>
        <taxon>Mesorhabditis</taxon>
    </lineage>
</organism>
<keyword evidence="1" id="KW-0732">Signal</keyword>